<comment type="caution">
    <text evidence="6">The sequence shown here is derived from an EMBL/GenBank/DDBJ whole genome shotgun (WGS) entry which is preliminary data.</text>
</comment>
<dbReference type="STRING" id="1049789.LEP1GSC050_1756"/>
<reference evidence="6" key="1">
    <citation type="submission" date="2013-05" db="EMBL/GenBank/DDBJ databases">
        <authorList>
            <person name="Harkins D.M."/>
            <person name="Durkin A.S."/>
            <person name="Brinkac L.M."/>
            <person name="Haft D.H."/>
            <person name="Selengut J.D."/>
            <person name="Sanka R."/>
            <person name="DePew J."/>
            <person name="Purushe J."/>
            <person name="Hartskeerl R.A."/>
            <person name="Ahmed A."/>
            <person name="van der Linden H."/>
            <person name="Goris M.G.A."/>
            <person name="Vinetz J.M."/>
            <person name="Sutton G.G."/>
            <person name="Nierman W.C."/>
            <person name="Fouts D.E."/>
        </authorList>
    </citation>
    <scope>NUCLEOTIDE SEQUENCE [LARGE SCALE GENOMIC DNA]</scope>
    <source>
        <strain evidence="6">5399</strain>
    </source>
</reference>
<dbReference type="InterPro" id="IPR032808">
    <property type="entry name" value="DoxX"/>
</dbReference>
<keyword evidence="3 5" id="KW-1133">Transmembrane helix</keyword>
<evidence type="ECO:0000313" key="7">
    <source>
        <dbReference type="Proteomes" id="UP000015454"/>
    </source>
</evidence>
<dbReference type="AlphaFoldDB" id="T0F5Y0"/>
<dbReference type="Proteomes" id="UP000015454">
    <property type="component" value="Unassembled WGS sequence"/>
</dbReference>
<accession>T0F5Y0</accession>
<name>T0F5Y0_9LEPT</name>
<evidence type="ECO:0000256" key="3">
    <source>
        <dbReference type="ARBA" id="ARBA00022989"/>
    </source>
</evidence>
<keyword evidence="2 5" id="KW-0812">Transmembrane</keyword>
<feature type="transmembrane region" description="Helical" evidence="5">
    <location>
        <begin position="99"/>
        <end position="115"/>
    </location>
</feature>
<evidence type="ECO:0000313" key="6">
    <source>
        <dbReference type="EMBL" id="EQA43331.1"/>
    </source>
</evidence>
<evidence type="ECO:0000256" key="4">
    <source>
        <dbReference type="ARBA" id="ARBA00023136"/>
    </source>
</evidence>
<evidence type="ECO:0000256" key="5">
    <source>
        <dbReference type="SAM" id="Phobius"/>
    </source>
</evidence>
<comment type="subcellular location">
    <subcellularLocation>
        <location evidence="1">Membrane</location>
        <topology evidence="1">Multi-pass membrane protein</topology>
    </subcellularLocation>
</comment>
<keyword evidence="4 5" id="KW-0472">Membrane</keyword>
<dbReference type="EMBL" id="AHMO02000011">
    <property type="protein sequence ID" value="EQA43331.1"/>
    <property type="molecule type" value="Genomic_DNA"/>
</dbReference>
<keyword evidence="7" id="KW-1185">Reference proteome</keyword>
<gene>
    <name evidence="6" type="ORF">LEP1GSC050_1756</name>
</gene>
<dbReference type="RefSeq" id="WP_010570155.1">
    <property type="nucleotide sequence ID" value="NZ_AHMO02000011.1"/>
</dbReference>
<sequence>MANPINSIQGKEEAVLSESEKKAKWIKTAKWIYWVITLSFVVTMLMAAVMLLAGVSYNVEGIVHLGYPIYVCKILGVAKLLGGIFILQNRFRILKEWAYAGYSFNLLGAAASHSFSGDSFGAIITPIVILSMVLLSYRQWKTGWM</sequence>
<feature type="transmembrane region" description="Helical" evidence="5">
    <location>
        <begin position="67"/>
        <end position="87"/>
    </location>
</feature>
<feature type="transmembrane region" description="Helical" evidence="5">
    <location>
        <begin position="121"/>
        <end position="137"/>
    </location>
</feature>
<evidence type="ECO:0000256" key="2">
    <source>
        <dbReference type="ARBA" id="ARBA00022692"/>
    </source>
</evidence>
<organism evidence="6 7">
    <name type="scientific">Leptospira broomii serovar Hurstbridge str. 5399</name>
    <dbReference type="NCBI Taxonomy" id="1049789"/>
    <lineage>
        <taxon>Bacteria</taxon>
        <taxon>Pseudomonadati</taxon>
        <taxon>Spirochaetota</taxon>
        <taxon>Spirochaetia</taxon>
        <taxon>Leptospirales</taxon>
        <taxon>Leptospiraceae</taxon>
        <taxon>Leptospira</taxon>
    </lineage>
</organism>
<protein>
    <submittedName>
        <fullName evidence="6">DoxX-like family protein</fullName>
    </submittedName>
</protein>
<evidence type="ECO:0000256" key="1">
    <source>
        <dbReference type="ARBA" id="ARBA00004141"/>
    </source>
</evidence>
<proteinExistence type="predicted"/>
<dbReference type="OrthoDB" id="7960583at2"/>
<dbReference type="Pfam" id="PF13564">
    <property type="entry name" value="DoxX_2"/>
    <property type="match status" value="1"/>
</dbReference>
<feature type="transmembrane region" description="Helical" evidence="5">
    <location>
        <begin position="31"/>
        <end position="55"/>
    </location>
</feature>
<dbReference type="GO" id="GO:0016020">
    <property type="term" value="C:membrane"/>
    <property type="evidence" value="ECO:0007669"/>
    <property type="project" value="UniProtKB-SubCell"/>
</dbReference>